<evidence type="ECO:0000256" key="8">
    <source>
        <dbReference type="ARBA" id="ARBA00023163"/>
    </source>
</evidence>
<feature type="domain" description="C2H2-type" evidence="12">
    <location>
        <begin position="377"/>
        <end position="399"/>
    </location>
</feature>
<dbReference type="GO" id="GO:0003677">
    <property type="term" value="F:DNA binding"/>
    <property type="evidence" value="ECO:0007669"/>
    <property type="project" value="UniProtKB-KW"/>
</dbReference>
<name>A0A812D6X6_ACAPH</name>
<evidence type="ECO:0000256" key="11">
    <source>
        <dbReference type="SAM" id="MobiDB-lite"/>
    </source>
</evidence>
<accession>A0A812D6X6</accession>
<protein>
    <submittedName>
        <fullName evidence="13">Zinc finger protein 341</fullName>
    </submittedName>
</protein>
<feature type="domain" description="C2H2-type" evidence="12">
    <location>
        <begin position="468"/>
        <end position="495"/>
    </location>
</feature>
<dbReference type="Pfam" id="PF00096">
    <property type="entry name" value="zf-C2H2"/>
    <property type="match status" value="4"/>
</dbReference>
<sequence>MAQALFDALSGGSSATENQTALAVQSLLDSQDVTEQPQAQQAEDDDIFQCGRCKKQFTSLPAFVSHKQSRCAPPQILAQNQLRSVPTSNTSNNVVAATVVTQTPVLTQNVSYTNATQPLQRQPRNNSYTNGQQTACTQYDLQPILTYSAVPQSPLNQLTQNILSEDFMSLNAMDQNLQHVQTMNSAVQQSPFLSQVVSTVPNSVRNTQNVTTIFGNVTSTGANNLAFTNNQVVNQQIQSQALQPIAPQQQQQQQQHLTTATLTTQTNDKIYQQQNANTVTMATGVLNNKATTQRPAHKVVQQNNIITILPSAHQELEIQQKLKPHRTEDTVLDDGCGIVPSGASSKKKLRCELCDKYFAKNFDLQQHIRSHTGEKPFQCIVCGRAFAQKSNVKKHMSTHKVWPSGMGSTLPRQPSPHVSGDEGDGETGDSSLQVPDQPPPPPQPPPLTDVDALNDEDQKLNVVVDNSYLCQYCPEKFKSYFQLKSHMVHHKNEQVYKCVVKSCGQTFKELEAFLAHTKSHEEDMTYRCHVCSKHFTTLYELGMHQFNHSACEDNTLNRIGPRHFQCTKCLNKYSTPEALEHHLSTSTHDFPCPHCKKIFPCERYLRRHLPTHGSIGQFPCLTCQKRFKTEHYLKMHVLIHSGEKPFTCEICSAAFNRKDKLKRHMLIHESVKKHKCPFRNFTGCTKEFNRPDKLKAHIITHSGVKPFKCKECGKGFSRRPHLVEHERGHKADYKFKCQKCGRGFFRPKLYQDHKCHTVKIGSDPQIFRPRNRRKLGRPRKRMITVTSDTMNKQNGEKEQAPRKRGRPRGRTAAKTQILPQMCIPNAFHDTQSLQTGDHMVLDATDTATLGVRPDEPGVLDGQHNAVTTAALANNQVLAQATTVGQQGPDGTIAIPQTATIDTTVSAGELTTKTADAVIDHYVVHFTESTDSHGTTIHAQLIPAYPSGTSVMPASASALQPITIIEAQPVTVALPAVADTPTIQAAALPTDTQQTYTYSTTLEDFGAESLLKETDAVMR</sequence>
<feature type="domain" description="C2H2-type" evidence="12">
    <location>
        <begin position="707"/>
        <end position="734"/>
    </location>
</feature>
<feature type="domain" description="C2H2-type" evidence="12">
    <location>
        <begin position="496"/>
        <end position="525"/>
    </location>
</feature>
<dbReference type="FunFam" id="3.30.160.60:FF:000618">
    <property type="entry name" value="zinc finger protein 341 isoform X1"/>
    <property type="match status" value="1"/>
</dbReference>
<evidence type="ECO:0000256" key="2">
    <source>
        <dbReference type="ARBA" id="ARBA00022723"/>
    </source>
</evidence>
<dbReference type="InterPro" id="IPR013087">
    <property type="entry name" value="Znf_C2H2_type"/>
</dbReference>
<evidence type="ECO:0000256" key="1">
    <source>
        <dbReference type="ARBA" id="ARBA00004123"/>
    </source>
</evidence>
<evidence type="ECO:0000313" key="14">
    <source>
        <dbReference type="Proteomes" id="UP000597762"/>
    </source>
</evidence>
<dbReference type="FunFam" id="3.30.160.60:FF:002343">
    <property type="entry name" value="Zinc finger protein 33A"/>
    <property type="match status" value="1"/>
</dbReference>
<organism evidence="13 14">
    <name type="scientific">Acanthosepion pharaonis</name>
    <name type="common">Pharaoh cuttlefish</name>
    <name type="synonym">Sepia pharaonis</name>
    <dbReference type="NCBI Taxonomy" id="158019"/>
    <lineage>
        <taxon>Eukaryota</taxon>
        <taxon>Metazoa</taxon>
        <taxon>Spiralia</taxon>
        <taxon>Lophotrochozoa</taxon>
        <taxon>Mollusca</taxon>
        <taxon>Cephalopoda</taxon>
        <taxon>Coleoidea</taxon>
        <taxon>Decapodiformes</taxon>
        <taxon>Sepiida</taxon>
        <taxon>Sepiina</taxon>
        <taxon>Sepiidae</taxon>
        <taxon>Acanthosepion</taxon>
    </lineage>
</organism>
<reference evidence="13" key="1">
    <citation type="submission" date="2021-01" db="EMBL/GenBank/DDBJ databases">
        <authorList>
            <person name="Li R."/>
            <person name="Bekaert M."/>
        </authorList>
    </citation>
    <scope>NUCLEOTIDE SEQUENCE</scope>
    <source>
        <strain evidence="13">Farmed</strain>
    </source>
</reference>
<dbReference type="PROSITE" id="PS50157">
    <property type="entry name" value="ZINC_FINGER_C2H2_2"/>
    <property type="match status" value="12"/>
</dbReference>
<feature type="domain" description="C2H2-type" evidence="12">
    <location>
        <begin position="674"/>
        <end position="706"/>
    </location>
</feature>
<keyword evidence="6" id="KW-0805">Transcription regulation</keyword>
<proteinExistence type="predicted"/>
<evidence type="ECO:0000256" key="6">
    <source>
        <dbReference type="ARBA" id="ARBA00023015"/>
    </source>
</evidence>
<dbReference type="InterPro" id="IPR036236">
    <property type="entry name" value="Znf_C2H2_sf"/>
</dbReference>
<keyword evidence="3" id="KW-0677">Repeat</keyword>
<dbReference type="PANTHER" id="PTHR24379:SF121">
    <property type="entry name" value="C2H2-TYPE DOMAIN-CONTAINING PROTEIN"/>
    <property type="match status" value="1"/>
</dbReference>
<keyword evidence="5" id="KW-0862">Zinc</keyword>
<evidence type="ECO:0000256" key="4">
    <source>
        <dbReference type="ARBA" id="ARBA00022771"/>
    </source>
</evidence>
<dbReference type="SUPFAM" id="SSF57667">
    <property type="entry name" value="beta-beta-alpha zinc fingers"/>
    <property type="match status" value="6"/>
</dbReference>
<evidence type="ECO:0000256" key="3">
    <source>
        <dbReference type="ARBA" id="ARBA00022737"/>
    </source>
</evidence>
<dbReference type="GO" id="GO:0006355">
    <property type="term" value="P:regulation of DNA-templated transcription"/>
    <property type="evidence" value="ECO:0007669"/>
    <property type="project" value="UniProtKB-ARBA"/>
</dbReference>
<keyword evidence="7" id="KW-0238">DNA-binding</keyword>
<feature type="domain" description="C2H2-type" evidence="12">
    <location>
        <begin position="564"/>
        <end position="593"/>
    </location>
</feature>
<feature type="domain" description="C2H2-type" evidence="12">
    <location>
        <begin position="526"/>
        <end position="553"/>
    </location>
</feature>
<dbReference type="GO" id="GO:0008270">
    <property type="term" value="F:zinc ion binding"/>
    <property type="evidence" value="ECO:0007669"/>
    <property type="project" value="UniProtKB-KW"/>
</dbReference>
<dbReference type="Gene3D" id="3.30.160.60">
    <property type="entry name" value="Classic Zinc Finger"/>
    <property type="match status" value="8"/>
</dbReference>
<feature type="domain" description="C2H2-type" evidence="12">
    <location>
        <begin position="618"/>
        <end position="645"/>
    </location>
</feature>
<evidence type="ECO:0000256" key="5">
    <source>
        <dbReference type="ARBA" id="ARBA00022833"/>
    </source>
</evidence>
<feature type="domain" description="C2H2-type" evidence="12">
    <location>
        <begin position="349"/>
        <end position="376"/>
    </location>
</feature>
<evidence type="ECO:0000259" key="12">
    <source>
        <dbReference type="PROSITE" id="PS50157"/>
    </source>
</evidence>
<keyword evidence="8" id="KW-0804">Transcription</keyword>
<dbReference type="OrthoDB" id="10064525at2759"/>
<comment type="subcellular location">
    <subcellularLocation>
        <location evidence="1">Nucleus</location>
    </subcellularLocation>
</comment>
<dbReference type="SMART" id="SM00355">
    <property type="entry name" value="ZnF_C2H2"/>
    <property type="match status" value="13"/>
</dbReference>
<feature type="domain" description="C2H2-type" evidence="12">
    <location>
        <begin position="646"/>
        <end position="673"/>
    </location>
</feature>
<dbReference type="FunFam" id="3.30.160.60:FF:000679">
    <property type="entry name" value="Zinc finger protein 341"/>
    <property type="match status" value="1"/>
</dbReference>
<evidence type="ECO:0000256" key="10">
    <source>
        <dbReference type="PROSITE-ProRule" id="PRU00042"/>
    </source>
</evidence>
<evidence type="ECO:0000256" key="9">
    <source>
        <dbReference type="ARBA" id="ARBA00023242"/>
    </source>
</evidence>
<dbReference type="Pfam" id="PF12874">
    <property type="entry name" value="zf-met"/>
    <property type="match status" value="2"/>
</dbReference>
<keyword evidence="2" id="KW-0479">Metal-binding</keyword>
<feature type="compositionally biased region" description="Pro residues" evidence="11">
    <location>
        <begin position="436"/>
        <end position="447"/>
    </location>
</feature>
<evidence type="ECO:0000256" key="7">
    <source>
        <dbReference type="ARBA" id="ARBA00023125"/>
    </source>
</evidence>
<comment type="caution">
    <text evidence="13">The sequence shown here is derived from an EMBL/GenBank/DDBJ whole genome shotgun (WGS) entry which is preliminary data.</text>
</comment>
<dbReference type="GO" id="GO:0005634">
    <property type="term" value="C:nucleus"/>
    <property type="evidence" value="ECO:0007669"/>
    <property type="project" value="UniProtKB-SubCell"/>
</dbReference>
<dbReference type="PANTHER" id="PTHR24379">
    <property type="entry name" value="KRAB AND ZINC FINGER DOMAIN-CONTAINING"/>
    <property type="match status" value="1"/>
</dbReference>
<dbReference type="EMBL" id="CAHIKZ030002445">
    <property type="protein sequence ID" value="CAE1287038.1"/>
    <property type="molecule type" value="Genomic_DNA"/>
</dbReference>
<feature type="domain" description="C2H2-type" evidence="12">
    <location>
        <begin position="735"/>
        <end position="764"/>
    </location>
</feature>
<keyword evidence="14" id="KW-1185">Reference proteome</keyword>
<gene>
    <name evidence="13" type="ORF">SPHA_46328</name>
</gene>
<feature type="domain" description="C2H2-type" evidence="12">
    <location>
        <begin position="590"/>
        <end position="612"/>
    </location>
</feature>
<dbReference type="PROSITE" id="PS00028">
    <property type="entry name" value="ZINC_FINGER_C2H2_1"/>
    <property type="match status" value="9"/>
</dbReference>
<dbReference type="Proteomes" id="UP000597762">
    <property type="component" value="Unassembled WGS sequence"/>
</dbReference>
<keyword evidence="4 10" id="KW-0863">Zinc-finger</keyword>
<evidence type="ECO:0000313" key="13">
    <source>
        <dbReference type="EMBL" id="CAE1287038.1"/>
    </source>
</evidence>
<feature type="region of interest" description="Disordered" evidence="11">
    <location>
        <begin position="396"/>
        <end position="452"/>
    </location>
</feature>
<keyword evidence="9" id="KW-0539">Nucleus</keyword>
<dbReference type="AlphaFoldDB" id="A0A812D6X6"/>
<feature type="region of interest" description="Disordered" evidence="11">
    <location>
        <begin position="786"/>
        <end position="810"/>
    </location>
</feature>